<evidence type="ECO:0000313" key="2">
    <source>
        <dbReference type="EMBL" id="CAF4931823.1"/>
    </source>
</evidence>
<dbReference type="PANTHER" id="PTHR16095:SF11">
    <property type="entry name" value="TRANSMEMBRANE PROTEIN 143"/>
    <property type="match status" value="1"/>
</dbReference>
<proteinExistence type="predicted"/>
<gene>
    <name evidence="2" type="ORF">SMN809_LOCUS53219</name>
</gene>
<dbReference type="AlphaFoldDB" id="A0A8S3CKZ6"/>
<name>A0A8S3CKZ6_9BILA</name>
<evidence type="ECO:0000256" key="1">
    <source>
        <dbReference type="ARBA" id="ARBA00022553"/>
    </source>
</evidence>
<dbReference type="Proteomes" id="UP000676336">
    <property type="component" value="Unassembled WGS sequence"/>
</dbReference>
<comment type="caution">
    <text evidence="2">The sequence shown here is derived from an EMBL/GenBank/DDBJ whole genome shotgun (WGS) entry which is preliminary data.</text>
</comment>
<dbReference type="PANTHER" id="PTHR16095">
    <property type="entry name" value="TRANSMEMBRANE PROTEIN 143 FAMILY MEMBER"/>
    <property type="match status" value="1"/>
</dbReference>
<accession>A0A8S3CKZ6</accession>
<protein>
    <submittedName>
        <fullName evidence="2">Uncharacterized protein</fullName>
    </submittedName>
</protein>
<feature type="non-terminal residue" evidence="2">
    <location>
        <position position="272"/>
    </location>
</feature>
<keyword evidence="1" id="KW-0597">Phosphoprotein</keyword>
<dbReference type="EMBL" id="CAJOBI010182546">
    <property type="protein sequence ID" value="CAF4931823.1"/>
    <property type="molecule type" value="Genomic_DNA"/>
</dbReference>
<sequence>MLSNVYFRQTSRRFIIISTRATLSTSSYSKHTEIPTTLQNQTNKLDVDHRKSISSNDILEAKRLERNPTNANFSQDIKVSSTFVLPGIQVTANAPPLAIETQRTTKEEDNQQHETMPSTRFSAFLRNIRSGLPFFPSKKNKGSSMDIATTREHFIPLTRPSLIRLISSDNQLLVNDEDRALFHQLCEGFDSAVVQRYHPILTELKNLFSPLNPDNETLDHHYVSERDRLDNEYWLLQKINDLLQRSNFTELPRSILLEKFIIQKNASSSNVN</sequence>
<reference evidence="2" key="1">
    <citation type="submission" date="2021-02" db="EMBL/GenBank/DDBJ databases">
        <authorList>
            <person name="Nowell W R."/>
        </authorList>
    </citation>
    <scope>NUCLEOTIDE SEQUENCE</scope>
</reference>
<evidence type="ECO:0000313" key="3">
    <source>
        <dbReference type="Proteomes" id="UP000676336"/>
    </source>
</evidence>
<organism evidence="2 3">
    <name type="scientific">Rotaria magnacalcarata</name>
    <dbReference type="NCBI Taxonomy" id="392030"/>
    <lineage>
        <taxon>Eukaryota</taxon>
        <taxon>Metazoa</taxon>
        <taxon>Spiralia</taxon>
        <taxon>Gnathifera</taxon>
        <taxon>Rotifera</taxon>
        <taxon>Eurotatoria</taxon>
        <taxon>Bdelloidea</taxon>
        <taxon>Philodinida</taxon>
        <taxon>Philodinidae</taxon>
        <taxon>Rotaria</taxon>
    </lineage>
</organism>